<evidence type="ECO:0000256" key="5">
    <source>
        <dbReference type="SAM" id="MobiDB-lite"/>
    </source>
</evidence>
<feature type="domain" description="Xrn1 N-terminal" evidence="6">
    <location>
        <begin position="2"/>
        <end position="199"/>
    </location>
</feature>
<feature type="domain" description="5'-3' exoribonuclease 1 D1" evidence="9">
    <location>
        <begin position="703"/>
        <end position="891"/>
    </location>
</feature>
<dbReference type="Gene3D" id="2.30.30.30">
    <property type="match status" value="1"/>
</dbReference>
<dbReference type="InterPro" id="IPR041385">
    <property type="entry name" value="SH3_12"/>
</dbReference>
<feature type="region of interest" description="Disordered" evidence="5">
    <location>
        <begin position="68"/>
        <end position="101"/>
    </location>
</feature>
<dbReference type="InterPro" id="IPR041106">
    <property type="entry name" value="XRN1_D2_D3"/>
</dbReference>
<dbReference type="Pfam" id="PF18129">
    <property type="entry name" value="SH3_12"/>
    <property type="match status" value="1"/>
</dbReference>
<evidence type="ECO:0000256" key="4">
    <source>
        <dbReference type="ARBA" id="ARBA00038299"/>
    </source>
</evidence>
<keyword evidence="12" id="KW-1185">Reference proteome</keyword>
<dbReference type="Gene3D" id="1.25.40.1050">
    <property type="match status" value="1"/>
</dbReference>
<organism evidence="11 12">
    <name type="scientific">Phycomyces blakesleeanus</name>
    <dbReference type="NCBI Taxonomy" id="4837"/>
    <lineage>
        <taxon>Eukaryota</taxon>
        <taxon>Fungi</taxon>
        <taxon>Fungi incertae sedis</taxon>
        <taxon>Mucoromycota</taxon>
        <taxon>Mucoromycotina</taxon>
        <taxon>Mucoromycetes</taxon>
        <taxon>Mucorales</taxon>
        <taxon>Phycomycetaceae</taxon>
        <taxon>Phycomyces</taxon>
    </lineage>
</organism>
<dbReference type="EMBL" id="JBCLYO010000007">
    <property type="protein sequence ID" value="KAL0087236.1"/>
    <property type="molecule type" value="Genomic_DNA"/>
</dbReference>
<evidence type="ECO:0000256" key="2">
    <source>
        <dbReference type="ARBA" id="ARBA00022801"/>
    </source>
</evidence>
<feature type="domain" description="5'-3' exoribonuclease 1 SH3-like" evidence="8">
    <location>
        <begin position="1146"/>
        <end position="1194"/>
    </location>
</feature>
<feature type="domain" description="Xrn1 helical" evidence="7">
    <location>
        <begin position="244"/>
        <end position="656"/>
    </location>
</feature>
<dbReference type="InterPro" id="IPR027073">
    <property type="entry name" value="5_3_exoribonuclease"/>
</dbReference>
<dbReference type="InterPro" id="IPR016494">
    <property type="entry name" value="5_3_exoribonuclease_1"/>
</dbReference>
<dbReference type="CDD" id="cd18673">
    <property type="entry name" value="PIN_XRN1-2-like"/>
    <property type="match status" value="1"/>
</dbReference>
<sequence length="1194" mass="137072">LDNLYLDMNGIIHNCSHNNNESAHFRITEEQIWVGIFNYVDHLFAKIKPNKVFFLAIDGVAPRAKMNQQRSRRFRTAKDAEDTRQRAIEKGEQLPEEDPFDSNCITPGTDFMKKLTLQLRYFINKKVSEDSNWQNVEVILSGPEVPGEGEHKIMEYIRLSKAQPDYNPNTRHCLYGLDADLIMLGLVSHDPHFALLREEVVFGKQNRKKATLDTTNFYLMHHSLIREYLDMEFKSLKTSLTFPYDLERIIDDFVLIALFIGNDFLPHLPSLHINEGALGLMFNIYKSILPTCDGYIQDCGRVDMSKLQKILSELANVVEKEAFDAECVNGLYLAGKGEDGQFEREALHNIEKRKKKKSLKIFKNIKAFVLAHKPGKTEALRFDPEETKESDKKFIQNVARDLGLNYVSRYNDQDGSKELFIEFFESDESDESEDELDEEAILARDRVLNKYARAHVVTDTKTEEDLERQEKETYDNGFKEWKSRYYKEKMNINYDDEKDMDNIVRSYITGIQWVLHYYYNGVASWGWFYPYHYAPRISDLLNLEKYQDMQFDLGVPFKPFEQLMGVLPSLSKKLLPAPFQELMCDSNSPIIDFYPRDFDMDMNGKKQDWEAVIKIPFIDEKRLLSAMDAREHRLTASERAKSKVGDSFKFVYDNKTTGDAAVGEGRVYPSPLPGVFPDIHNCLAREEVYHLPRLDGLSLNKTLPKGVFLGKDALAGFPSLQTIPHTSELKFHGVTVFQQPSRNESMIITLKNRYKGTDIEEVAKLLLYKRVFVHYPYLREAVVVGVSSPDAKYYVKFSGKKKQILEHLHTEEEKESWRKRIGGVEYMSRKRFGLEIGEVNVALHVCLLRGMKRTDDGALVKEYMNPAQEELIPAQMSVVKVTNEDQRYIERPALPLAEEFPVNSKVFFLGGMYYGTLATVVGHNPEGSVDIQLIVPANIRDSYEPNFGSMILKEQESHIVYVSAHQVSSRFKLSGFALSKITSSVLVNDKSKNVNVGLNLKFESKQQKVLGFSRKNSNGSWEYSEKAVELIGEYLQRFPDFISLIASQRGHGFLNAEDFTWTSNGSKELQAMKEWLSSKHIDELPRASLTSEQFEEPYLNAIEELGASYNKNYEELDFKKVLIKRIPREVLMRPSDAEMKLREQFFKLGNRVAYALDTGSIPLGTKGTIVGTHDKIVDVIFDVPFMGGSTLGGR</sequence>
<feature type="domain" description="Exoribonuclease Xrn1 D2/D3" evidence="10">
    <location>
        <begin position="895"/>
        <end position="1120"/>
    </location>
</feature>
<dbReference type="PIRSF" id="PIRSF006743">
    <property type="entry name" value="Exonuclease_Xnr1"/>
    <property type="match status" value="1"/>
</dbReference>
<dbReference type="InterPro" id="IPR004859">
    <property type="entry name" value="Xrn1_N"/>
</dbReference>
<protein>
    <submittedName>
        <fullName evidence="11">XRN 5'-3' exonuclease N-terminus-domain-containing protein</fullName>
    </submittedName>
</protein>
<dbReference type="InterPro" id="IPR047007">
    <property type="entry name" value="XRN1_D1_sf"/>
</dbReference>
<proteinExistence type="inferred from homology"/>
<evidence type="ECO:0000259" key="10">
    <source>
        <dbReference type="Pfam" id="PF18334"/>
    </source>
</evidence>
<dbReference type="Proteomes" id="UP001448207">
    <property type="component" value="Unassembled WGS sequence"/>
</dbReference>
<feature type="non-terminal residue" evidence="11">
    <location>
        <position position="1"/>
    </location>
</feature>
<comment type="caution">
    <text evidence="11">The sequence shown here is derived from an EMBL/GenBank/DDBJ whole genome shotgun (WGS) entry which is preliminary data.</text>
</comment>
<evidence type="ECO:0000313" key="12">
    <source>
        <dbReference type="Proteomes" id="UP001448207"/>
    </source>
</evidence>
<keyword evidence="3 11" id="KW-0269">Exonuclease</keyword>
<evidence type="ECO:0000313" key="11">
    <source>
        <dbReference type="EMBL" id="KAL0087236.1"/>
    </source>
</evidence>
<keyword evidence="1" id="KW-0540">Nuclease</keyword>
<dbReference type="Pfam" id="PF18334">
    <property type="entry name" value="XRN1_D2_D3"/>
    <property type="match status" value="1"/>
</dbReference>
<accession>A0ABR3B109</accession>
<dbReference type="Gene3D" id="2.170.260.40">
    <property type="match status" value="1"/>
</dbReference>
<evidence type="ECO:0000259" key="9">
    <source>
        <dbReference type="Pfam" id="PF18332"/>
    </source>
</evidence>
<dbReference type="PANTHER" id="PTHR12341">
    <property type="entry name" value="5'-&gt;3' EXORIBONUCLEASE"/>
    <property type="match status" value="1"/>
</dbReference>
<dbReference type="Pfam" id="PF18332">
    <property type="entry name" value="XRN1_D1"/>
    <property type="match status" value="1"/>
</dbReference>
<dbReference type="GO" id="GO:0004527">
    <property type="term" value="F:exonuclease activity"/>
    <property type="evidence" value="ECO:0007669"/>
    <property type="project" value="UniProtKB-KW"/>
</dbReference>
<dbReference type="InterPro" id="IPR047008">
    <property type="entry name" value="XRN1_SH3_sf"/>
</dbReference>
<feature type="compositionally biased region" description="Basic and acidic residues" evidence="5">
    <location>
        <begin position="76"/>
        <end position="93"/>
    </location>
</feature>
<dbReference type="InterPro" id="IPR040992">
    <property type="entry name" value="XRN1_D1"/>
</dbReference>
<dbReference type="Pfam" id="PF17846">
    <property type="entry name" value="XRN_M"/>
    <property type="match status" value="1"/>
</dbReference>
<comment type="similarity">
    <text evidence="4">Belongs to the 5'-3' exonuclease family.</text>
</comment>
<dbReference type="InterPro" id="IPR014722">
    <property type="entry name" value="Rib_uL2_dom2"/>
</dbReference>
<dbReference type="Gene3D" id="2.30.30.750">
    <property type="match status" value="1"/>
</dbReference>
<dbReference type="InterPro" id="IPR041412">
    <property type="entry name" value="Xrn1_helical"/>
</dbReference>
<evidence type="ECO:0000259" key="7">
    <source>
        <dbReference type="Pfam" id="PF17846"/>
    </source>
</evidence>
<dbReference type="Gene3D" id="3.40.50.12390">
    <property type="match status" value="2"/>
</dbReference>
<evidence type="ECO:0000259" key="6">
    <source>
        <dbReference type="Pfam" id="PF03159"/>
    </source>
</evidence>
<keyword evidence="2" id="KW-0378">Hydrolase</keyword>
<evidence type="ECO:0000259" key="8">
    <source>
        <dbReference type="Pfam" id="PF18129"/>
    </source>
</evidence>
<reference evidence="11 12" key="1">
    <citation type="submission" date="2024-04" db="EMBL/GenBank/DDBJ databases">
        <title>Symmetric and asymmetric DNA N6-adenine methylation regulates different biological responses in Mucorales.</title>
        <authorList>
            <consortium name="Lawrence Berkeley National Laboratory"/>
            <person name="Lax C."/>
            <person name="Mondo S.J."/>
            <person name="Osorio-Concepcion M."/>
            <person name="Muszewska A."/>
            <person name="Corrochano-Luque M."/>
            <person name="Gutierrez G."/>
            <person name="Riley R."/>
            <person name="Lipzen A."/>
            <person name="Guo J."/>
            <person name="Hundley H."/>
            <person name="Amirebrahimi M."/>
            <person name="Ng V."/>
            <person name="Lorenzo-Gutierrez D."/>
            <person name="Binder U."/>
            <person name="Yang J."/>
            <person name="Song Y."/>
            <person name="Canovas D."/>
            <person name="Navarro E."/>
            <person name="Freitag M."/>
            <person name="Gabaldon T."/>
            <person name="Grigoriev I.V."/>
            <person name="Corrochano L.M."/>
            <person name="Nicolas F.E."/>
            <person name="Garre V."/>
        </authorList>
    </citation>
    <scope>NUCLEOTIDE SEQUENCE [LARGE SCALE GENOMIC DNA]</scope>
    <source>
        <strain evidence="11 12">L51</strain>
    </source>
</reference>
<dbReference type="PANTHER" id="PTHR12341:SF7">
    <property type="entry name" value="5'-3' EXORIBONUCLEASE 1"/>
    <property type="match status" value="1"/>
</dbReference>
<dbReference type="Pfam" id="PF03159">
    <property type="entry name" value="XRN_N"/>
    <property type="match status" value="1"/>
</dbReference>
<evidence type="ECO:0000256" key="1">
    <source>
        <dbReference type="ARBA" id="ARBA00022722"/>
    </source>
</evidence>
<gene>
    <name evidence="11" type="ORF">J3Q64DRAFT_1638429</name>
</gene>
<name>A0ABR3B109_PHYBL</name>
<evidence type="ECO:0000256" key="3">
    <source>
        <dbReference type="ARBA" id="ARBA00022839"/>
    </source>
</evidence>